<dbReference type="InterPro" id="IPR002885">
    <property type="entry name" value="PPR_rpt"/>
</dbReference>
<evidence type="ECO:0000256" key="2">
    <source>
        <dbReference type="ARBA" id="ARBA00022737"/>
    </source>
</evidence>
<feature type="repeat" description="PPR" evidence="3">
    <location>
        <begin position="217"/>
        <end position="251"/>
    </location>
</feature>
<feature type="repeat" description="PPR" evidence="3">
    <location>
        <begin position="357"/>
        <end position="391"/>
    </location>
</feature>
<evidence type="ECO:0008006" key="6">
    <source>
        <dbReference type="Google" id="ProtNLM"/>
    </source>
</evidence>
<dbReference type="Proteomes" id="UP001152484">
    <property type="component" value="Unassembled WGS sequence"/>
</dbReference>
<keyword evidence="5" id="KW-1185">Reference proteome</keyword>
<feature type="repeat" description="PPR" evidence="3">
    <location>
        <begin position="426"/>
        <end position="460"/>
    </location>
</feature>
<dbReference type="AlphaFoldDB" id="A0A9P0ZA37"/>
<comment type="caution">
    <text evidence="4">The sequence shown here is derived from an EMBL/GenBank/DDBJ whole genome shotgun (WGS) entry which is preliminary data.</text>
</comment>
<gene>
    <name evidence="4" type="ORF">CEURO_LOCUS12018</name>
</gene>
<feature type="repeat" description="PPR" evidence="3">
    <location>
        <begin position="461"/>
        <end position="495"/>
    </location>
</feature>
<evidence type="ECO:0000313" key="5">
    <source>
        <dbReference type="Proteomes" id="UP001152484"/>
    </source>
</evidence>
<evidence type="ECO:0000256" key="3">
    <source>
        <dbReference type="PROSITE-ProRule" id="PRU00708"/>
    </source>
</evidence>
<evidence type="ECO:0000256" key="1">
    <source>
        <dbReference type="ARBA" id="ARBA00007626"/>
    </source>
</evidence>
<dbReference type="GO" id="GO:0003729">
    <property type="term" value="F:mRNA binding"/>
    <property type="evidence" value="ECO:0007669"/>
    <property type="project" value="TreeGrafter"/>
</dbReference>
<protein>
    <recommendedName>
        <fullName evidence="6">Pentatricopeptide repeat-containing protein</fullName>
    </recommendedName>
</protein>
<feature type="repeat" description="PPR" evidence="3">
    <location>
        <begin position="322"/>
        <end position="356"/>
    </location>
</feature>
<dbReference type="Gene3D" id="1.25.40.10">
    <property type="entry name" value="Tetratricopeptide repeat domain"/>
    <property type="match status" value="4"/>
</dbReference>
<dbReference type="Pfam" id="PF13041">
    <property type="entry name" value="PPR_2"/>
    <property type="match status" value="3"/>
</dbReference>
<comment type="similarity">
    <text evidence="1">Belongs to the PPR family. P subfamily.</text>
</comment>
<feature type="repeat" description="PPR" evidence="3">
    <location>
        <begin position="287"/>
        <end position="321"/>
    </location>
</feature>
<feature type="repeat" description="PPR" evidence="3">
    <location>
        <begin position="252"/>
        <end position="286"/>
    </location>
</feature>
<organism evidence="4 5">
    <name type="scientific">Cuscuta europaea</name>
    <name type="common">European dodder</name>
    <dbReference type="NCBI Taxonomy" id="41803"/>
    <lineage>
        <taxon>Eukaryota</taxon>
        <taxon>Viridiplantae</taxon>
        <taxon>Streptophyta</taxon>
        <taxon>Embryophyta</taxon>
        <taxon>Tracheophyta</taxon>
        <taxon>Spermatophyta</taxon>
        <taxon>Magnoliopsida</taxon>
        <taxon>eudicotyledons</taxon>
        <taxon>Gunneridae</taxon>
        <taxon>Pentapetalae</taxon>
        <taxon>asterids</taxon>
        <taxon>lamiids</taxon>
        <taxon>Solanales</taxon>
        <taxon>Convolvulaceae</taxon>
        <taxon>Cuscuteae</taxon>
        <taxon>Cuscuta</taxon>
        <taxon>Cuscuta subgen. Cuscuta</taxon>
    </lineage>
</organism>
<accession>A0A9P0ZA37</accession>
<proteinExistence type="inferred from homology"/>
<dbReference type="Pfam" id="PF01535">
    <property type="entry name" value="PPR"/>
    <property type="match status" value="3"/>
</dbReference>
<dbReference type="OrthoDB" id="185373at2759"/>
<dbReference type="InterPro" id="IPR011990">
    <property type="entry name" value="TPR-like_helical_dom_sf"/>
</dbReference>
<dbReference type="PROSITE" id="PS51375">
    <property type="entry name" value="PPR"/>
    <property type="match status" value="7"/>
</dbReference>
<dbReference type="NCBIfam" id="TIGR00756">
    <property type="entry name" value="PPR"/>
    <property type="match status" value="7"/>
</dbReference>
<dbReference type="EMBL" id="CAMAPE010000029">
    <property type="protein sequence ID" value="CAH9092606.1"/>
    <property type="molecule type" value="Genomic_DNA"/>
</dbReference>
<keyword evidence="2" id="KW-0677">Repeat</keyword>
<evidence type="ECO:0000313" key="4">
    <source>
        <dbReference type="EMBL" id="CAH9092606.1"/>
    </source>
</evidence>
<dbReference type="PANTHER" id="PTHR47938">
    <property type="entry name" value="RESPIRATORY COMPLEX I CHAPERONE (CIA84), PUTATIVE (AFU_ORTHOLOGUE AFUA_2G06020)-RELATED"/>
    <property type="match status" value="1"/>
</dbReference>
<name>A0A9P0ZA37_CUSEU</name>
<dbReference type="PANTHER" id="PTHR47938:SF21">
    <property type="entry name" value="OS02G0827900 PROTEIN"/>
    <property type="match status" value="1"/>
</dbReference>
<reference evidence="4" key="1">
    <citation type="submission" date="2022-07" db="EMBL/GenBank/DDBJ databases">
        <authorList>
            <person name="Macas J."/>
            <person name="Novak P."/>
            <person name="Neumann P."/>
        </authorList>
    </citation>
    <scope>NUCLEOTIDE SEQUENCE</scope>
</reference>
<sequence length="527" mass="58569">MLRPRMYRHCLQLPAATVILNCISSAATIYTAAAEHKDDPFKAHPCYHHLSSIKSKGELLQSYTVTPPIQPWPRNLTHKRLISLISCQHDPNMALHIFHHAGKYHPGFSHNYETYHRIILKLCRARAFESVDTLLAELRQTNITCSENLFVTVIRNYGIASKPKQAIKYFLKIKDFGIVRSVKSFNTLLNALVNNKKYDLVHILFKNCRKKLDIVPNLVTCNILLKALCKKGDVGGAIGILDEMPAMGIVPNVVTYTTILGGYVLIGDMVGAERMLKETLDKGCLPDATTYTILMDGFVKKGKLMNAVKVMDEMEDNGVKPNDVSYGVMIEALCAGKRPGEAVNLLNDMLDNKYPPSGSLCCRVIDAMCEAGKVQEACDLWKKLLIKNCTPDNAISSTLIYHLCKEGHIWEAKKLFDQLEGGSAPSVLMYNTLIAGMSENGEILEAGRLWDDMVDKGCIPNAFTYSMLIRGFCKVGNPTEGIRVLQEMIDNNCSPNKFTFSAIVQELCCSGSERDGVLNKILLEIAA</sequence>